<reference evidence="3" key="1">
    <citation type="submission" date="2021-02" db="EMBL/GenBank/DDBJ databases">
        <authorList>
            <person name="Dougan E. K."/>
            <person name="Rhodes N."/>
            <person name="Thang M."/>
            <person name="Chan C."/>
        </authorList>
    </citation>
    <scope>NUCLEOTIDE SEQUENCE</scope>
</reference>
<evidence type="ECO:0000256" key="2">
    <source>
        <dbReference type="SAM" id="SignalP"/>
    </source>
</evidence>
<dbReference type="PANTHER" id="PTHR10217:SF548">
    <property type="entry name" value="GH12235P"/>
    <property type="match status" value="1"/>
</dbReference>
<name>A0A812N5J8_9DINO</name>
<dbReference type="GO" id="GO:0005886">
    <property type="term" value="C:plasma membrane"/>
    <property type="evidence" value="ECO:0007669"/>
    <property type="project" value="TreeGrafter"/>
</dbReference>
<dbReference type="InterPro" id="IPR050818">
    <property type="entry name" value="KCNH_animal-type"/>
</dbReference>
<proteinExistence type="predicted"/>
<evidence type="ECO:0000313" key="3">
    <source>
        <dbReference type="EMBL" id="CAE7290226.1"/>
    </source>
</evidence>
<evidence type="ECO:0000256" key="1">
    <source>
        <dbReference type="SAM" id="MobiDB-lite"/>
    </source>
</evidence>
<feature type="region of interest" description="Disordered" evidence="1">
    <location>
        <begin position="240"/>
        <end position="302"/>
    </location>
</feature>
<dbReference type="GO" id="GO:0042391">
    <property type="term" value="P:regulation of membrane potential"/>
    <property type="evidence" value="ECO:0007669"/>
    <property type="project" value="TreeGrafter"/>
</dbReference>
<comment type="caution">
    <text evidence="3">The sequence shown here is derived from an EMBL/GenBank/DDBJ whole genome shotgun (WGS) entry which is preliminary data.</text>
</comment>
<feature type="chain" id="PRO_5032414549" evidence="2">
    <location>
        <begin position="17"/>
        <end position="598"/>
    </location>
</feature>
<dbReference type="PANTHER" id="PTHR10217">
    <property type="entry name" value="VOLTAGE AND LIGAND GATED POTASSIUM CHANNEL"/>
    <property type="match status" value="1"/>
</dbReference>
<organism evidence="3 4">
    <name type="scientific">Symbiodinium natans</name>
    <dbReference type="NCBI Taxonomy" id="878477"/>
    <lineage>
        <taxon>Eukaryota</taxon>
        <taxon>Sar</taxon>
        <taxon>Alveolata</taxon>
        <taxon>Dinophyceae</taxon>
        <taxon>Suessiales</taxon>
        <taxon>Symbiodiniaceae</taxon>
        <taxon>Symbiodinium</taxon>
    </lineage>
</organism>
<dbReference type="Proteomes" id="UP000604046">
    <property type="component" value="Unassembled WGS sequence"/>
</dbReference>
<dbReference type="EMBL" id="CAJNDS010001935">
    <property type="protein sequence ID" value="CAE7290226.1"/>
    <property type="molecule type" value="Genomic_DNA"/>
</dbReference>
<dbReference type="AlphaFoldDB" id="A0A812N5J8"/>
<sequence>MCLLGVLFPFLRPIYPALPWLVGSGVSASDVEAALGAAGPATEQLPTTSVYRQPSPAQMCLRRSVRWAKAVALSPKRPSWSRLEAIGTLQRLATPPRSVPQAEDALYSLLLATTEQKEGELQGSAEEALRACWEDSGDAKVNTEMARGIELLDDQKADEAVEAFTRVTEMAPNFAEGWHKRSIGHYAKQDHPSVLGFPWPLIGARTAVVQESVAELLKDLQLLQAKLVAAYNLERATAVTVPSRDPARSDTGQRSITSVSEGLNGQDSVSSVVFSRSQASRSQENSTFPQIDPNEDQATSPVQPKLVSLAERMPSKLKQTPSGSVTCSERARVTTAASMTDPKQRCILQPTSWYRLCWDTLALLTLMQDMVLTPLQAFDEQPQAQILRRAFTDAFWLVDIGMSFCTAVHVDGVLTQDRFGIARAYAKSWLPFDLMVLAAELKKILDTVPVAMAMSRSWQHAIDVGKYLAVATYMGHLLVCLWYFVGSAPDGWVADDGLGSSDLATKYSTSMQVALSRLPASAMRWNMELQTDAEHGLAICATFMALGLSSAFVSKMTNVMAAWQKSRQRRKQVLQSAREYCGRAPGRLLLRAEHAEIR</sequence>
<dbReference type="OrthoDB" id="437512at2759"/>
<feature type="compositionally biased region" description="Polar residues" evidence="1">
    <location>
        <begin position="250"/>
        <end position="289"/>
    </location>
</feature>
<evidence type="ECO:0000313" key="4">
    <source>
        <dbReference type="Proteomes" id="UP000604046"/>
    </source>
</evidence>
<accession>A0A812N5J8</accession>
<keyword evidence="2" id="KW-0732">Signal</keyword>
<protein>
    <submittedName>
        <fullName evidence="3">Uncharacterized protein</fullName>
    </submittedName>
</protein>
<feature type="signal peptide" evidence="2">
    <location>
        <begin position="1"/>
        <end position="16"/>
    </location>
</feature>
<keyword evidence="4" id="KW-1185">Reference proteome</keyword>
<gene>
    <name evidence="3" type="ORF">SNAT2548_LOCUS15313</name>
</gene>
<dbReference type="GO" id="GO:0005242">
    <property type="term" value="F:inward rectifier potassium channel activity"/>
    <property type="evidence" value="ECO:0007669"/>
    <property type="project" value="TreeGrafter"/>
</dbReference>